<dbReference type="Proteomes" id="UP000694845">
    <property type="component" value="Unplaced"/>
</dbReference>
<sequence length="124" mass="13604">MDRAVALILMVSTLTVLVSSHQVCFIGSEFNQGSGLPPRWFLPYNDRCKCAAVRLGGVGIPSWYRMREPYILSEIFLSEDPNEIQALFGCIHSDSNEVGTTVTKDAFEETAGGGPRQAEPNLPL</sequence>
<evidence type="ECO:0000313" key="2">
    <source>
        <dbReference type="Proteomes" id="UP000694845"/>
    </source>
</evidence>
<reference evidence="3" key="1">
    <citation type="submission" date="2025-08" db="UniProtKB">
        <authorList>
            <consortium name="RefSeq"/>
        </authorList>
    </citation>
    <scope>IDENTIFICATION</scope>
</reference>
<keyword evidence="1" id="KW-0732">Signal</keyword>
<feature type="signal peptide" evidence="1">
    <location>
        <begin position="1"/>
        <end position="20"/>
    </location>
</feature>
<organism evidence="2 3">
    <name type="scientific">Acanthaster planci</name>
    <name type="common">Crown-of-thorns starfish</name>
    <dbReference type="NCBI Taxonomy" id="133434"/>
    <lineage>
        <taxon>Eukaryota</taxon>
        <taxon>Metazoa</taxon>
        <taxon>Echinodermata</taxon>
        <taxon>Eleutherozoa</taxon>
        <taxon>Asterozoa</taxon>
        <taxon>Asteroidea</taxon>
        <taxon>Valvatacea</taxon>
        <taxon>Valvatida</taxon>
        <taxon>Acanthasteridae</taxon>
        <taxon>Acanthaster</taxon>
    </lineage>
</organism>
<name>A0A8B7Z9V9_ACAPL</name>
<dbReference type="KEGG" id="aplc:110985621"/>
<feature type="chain" id="PRO_5034925076" evidence="1">
    <location>
        <begin position="21"/>
        <end position="124"/>
    </location>
</feature>
<dbReference type="AlphaFoldDB" id="A0A8B7Z9V9"/>
<dbReference type="RefSeq" id="XP_022102454.1">
    <property type="nucleotide sequence ID" value="XM_022246762.1"/>
</dbReference>
<gene>
    <name evidence="3" type="primary">LOC110985621</name>
</gene>
<dbReference type="GeneID" id="110985621"/>
<accession>A0A8B7Z9V9</accession>
<keyword evidence="2" id="KW-1185">Reference proteome</keyword>
<protein>
    <submittedName>
        <fullName evidence="3">Uncharacterized protein LOC110985621</fullName>
    </submittedName>
</protein>
<evidence type="ECO:0000313" key="3">
    <source>
        <dbReference type="RefSeq" id="XP_022102454.1"/>
    </source>
</evidence>
<evidence type="ECO:0000256" key="1">
    <source>
        <dbReference type="SAM" id="SignalP"/>
    </source>
</evidence>
<proteinExistence type="predicted"/>
<dbReference type="OMA" id="NDRCKCA"/>